<dbReference type="SUPFAM" id="SSF49899">
    <property type="entry name" value="Concanavalin A-like lectins/glucanases"/>
    <property type="match status" value="1"/>
</dbReference>
<keyword evidence="3" id="KW-1185">Reference proteome</keyword>
<name>A0A1I1WEJ1_9FLAO</name>
<dbReference type="RefSeq" id="WP_091497978.1">
    <property type="nucleotide sequence ID" value="NZ_FOMH01000015.1"/>
</dbReference>
<dbReference type="Gene3D" id="2.60.120.200">
    <property type="match status" value="1"/>
</dbReference>
<feature type="chain" id="PRO_5011687009" description="Regulation of enolase protein 1, concanavalin A-like superfamily" evidence="1">
    <location>
        <begin position="21"/>
        <end position="217"/>
    </location>
</feature>
<dbReference type="GO" id="GO:0005975">
    <property type="term" value="P:carbohydrate metabolic process"/>
    <property type="evidence" value="ECO:0007669"/>
    <property type="project" value="UniProtKB-ARBA"/>
</dbReference>
<dbReference type="Pfam" id="PF07081">
    <property type="entry name" value="DUF1349"/>
    <property type="match status" value="1"/>
</dbReference>
<evidence type="ECO:0008006" key="4">
    <source>
        <dbReference type="Google" id="ProtNLM"/>
    </source>
</evidence>
<dbReference type="GO" id="GO:0004553">
    <property type="term" value="F:hydrolase activity, hydrolyzing O-glycosyl compounds"/>
    <property type="evidence" value="ECO:0007669"/>
    <property type="project" value="UniProtKB-ARBA"/>
</dbReference>
<evidence type="ECO:0000313" key="2">
    <source>
        <dbReference type="EMBL" id="SFD93492.1"/>
    </source>
</evidence>
<dbReference type="InterPro" id="IPR009784">
    <property type="entry name" value="DUF1349"/>
</dbReference>
<gene>
    <name evidence="2" type="ORF">SAMN05216297_11522</name>
</gene>
<dbReference type="Proteomes" id="UP000199672">
    <property type="component" value="Unassembled WGS sequence"/>
</dbReference>
<dbReference type="STRING" id="739143.SAMN05216297_11522"/>
<dbReference type="InterPro" id="IPR015987">
    <property type="entry name" value="UCP022704"/>
</dbReference>
<evidence type="ECO:0000313" key="3">
    <source>
        <dbReference type="Proteomes" id="UP000199672"/>
    </source>
</evidence>
<dbReference type="OrthoDB" id="9814707at2"/>
<dbReference type="PANTHER" id="PTHR35332:SF2">
    <property type="entry name" value="REGULATION OF ENOLASE PROTEIN 1"/>
    <property type="match status" value="1"/>
</dbReference>
<sequence>MKKCHLVLISALIIATKANAQKLNAMNWLNEPAQWEIKDNKLTMYTTPQSDYWNKSHYGFTVYDGPFLYTERSGEFEVSVKMSATYKSRFDQVCLMLRIDENNYVKTGVEYVDGIFNISTVHTIEKSSWSVLGLKDKPKNVWMKAVRRLDALEIFYSTDGTNYIMTNTVYFPEFKTVQVGMMAASPDGNGFNAVFEDFKITHLPDKRRLEWLKNNPG</sequence>
<dbReference type="PIRSF" id="PIRSF022704">
    <property type="entry name" value="UCP022704"/>
    <property type="match status" value="1"/>
</dbReference>
<organism evidence="2 3">
    <name type="scientific">Flavobacterium phragmitis</name>
    <dbReference type="NCBI Taxonomy" id="739143"/>
    <lineage>
        <taxon>Bacteria</taxon>
        <taxon>Pseudomonadati</taxon>
        <taxon>Bacteroidota</taxon>
        <taxon>Flavobacteriia</taxon>
        <taxon>Flavobacteriales</taxon>
        <taxon>Flavobacteriaceae</taxon>
        <taxon>Flavobacterium</taxon>
    </lineage>
</organism>
<dbReference type="InterPro" id="IPR013320">
    <property type="entry name" value="ConA-like_dom_sf"/>
</dbReference>
<dbReference type="AlphaFoldDB" id="A0A1I1WEJ1"/>
<accession>A0A1I1WEJ1</accession>
<proteinExistence type="predicted"/>
<keyword evidence="1" id="KW-0732">Signal</keyword>
<evidence type="ECO:0000256" key="1">
    <source>
        <dbReference type="SAM" id="SignalP"/>
    </source>
</evidence>
<feature type="signal peptide" evidence="1">
    <location>
        <begin position="1"/>
        <end position="20"/>
    </location>
</feature>
<dbReference type="EMBL" id="FOMH01000015">
    <property type="protein sequence ID" value="SFD93492.1"/>
    <property type="molecule type" value="Genomic_DNA"/>
</dbReference>
<reference evidence="3" key="1">
    <citation type="submission" date="2016-10" db="EMBL/GenBank/DDBJ databases">
        <authorList>
            <person name="Varghese N."/>
            <person name="Submissions S."/>
        </authorList>
    </citation>
    <scope>NUCLEOTIDE SEQUENCE [LARGE SCALE GENOMIC DNA]</scope>
    <source>
        <strain evidence="3">CGMCC 1.10370</strain>
    </source>
</reference>
<protein>
    <recommendedName>
        <fullName evidence="4">Regulation of enolase protein 1, concanavalin A-like superfamily</fullName>
    </recommendedName>
</protein>
<dbReference type="PANTHER" id="PTHR35332">
    <property type="entry name" value="REGULATION OF ENOLASE PROTEIN 1"/>
    <property type="match status" value="1"/>
</dbReference>